<evidence type="ECO:0000313" key="3">
    <source>
        <dbReference type="EMBL" id="RGN38159.1"/>
    </source>
</evidence>
<dbReference type="RefSeq" id="WP_117723501.1">
    <property type="nucleotide sequence ID" value="NZ_QSUL01000003.1"/>
</dbReference>
<dbReference type="InterPro" id="IPR009362">
    <property type="entry name" value="YhcG_C"/>
</dbReference>
<comment type="caution">
    <text evidence="3">The sequence shown here is derived from an EMBL/GenBank/DDBJ whole genome shotgun (WGS) entry which is preliminary data.</text>
</comment>
<sequence length="377" mass="43848">MNFEQLATIITDTHQQLQQSAVKAVNQCQTVRNWLMGFYIVEFEQNGEDRAQYGEQLLKKLEQRVNQKGLNVTLFQRSRMFYGAYPQFSTMIEKMFTSSIYATLLPKLEGTAEKQIYATLLPKLQSVDLPDNVSEIPIEKLITSISFAHFTELIKIDNPVKRMYYEMLTIQTGLSVRELRRQIGALSYERVGLSGDMQHALATIEQKIHPQTVTDAVKDDYFFEFLNIPQQRASLLKENELETLLLDHLRDFIVELGNGFCFEARQKRILIGDEFYFIDMVFYHRILKCHILCELKVDTFNHSHVSQLYSYLNYYKAEVMEPDDNPPIGILLVTDKNDALVQYTTAGLDEQIFVSKYKLQLPTEQQLKDLILKTIHQ</sequence>
<dbReference type="Gene3D" id="3.40.1350.10">
    <property type="match status" value="1"/>
</dbReference>
<organism evidence="3 4">
    <name type="scientific">Bacteroides oleiciplenus</name>
    <dbReference type="NCBI Taxonomy" id="626931"/>
    <lineage>
        <taxon>Bacteria</taxon>
        <taxon>Pseudomonadati</taxon>
        <taxon>Bacteroidota</taxon>
        <taxon>Bacteroidia</taxon>
        <taxon>Bacteroidales</taxon>
        <taxon>Bacteroidaceae</taxon>
        <taxon>Bacteroides</taxon>
    </lineage>
</organism>
<dbReference type="Proteomes" id="UP000260983">
    <property type="component" value="Unassembled WGS sequence"/>
</dbReference>
<protein>
    <submittedName>
        <fullName evidence="3">DUF1016 family protein</fullName>
    </submittedName>
</protein>
<dbReference type="PANTHER" id="PTHR30547">
    <property type="entry name" value="UNCHARACTERIZED PROTEIN YHCG-RELATED"/>
    <property type="match status" value="1"/>
</dbReference>
<dbReference type="InterPro" id="IPR041527">
    <property type="entry name" value="YhcG_N"/>
</dbReference>
<evidence type="ECO:0000259" key="2">
    <source>
        <dbReference type="Pfam" id="PF17761"/>
    </source>
</evidence>
<proteinExistence type="predicted"/>
<evidence type="ECO:0000259" key="1">
    <source>
        <dbReference type="Pfam" id="PF06250"/>
    </source>
</evidence>
<name>A0A3E5BL72_9BACE</name>
<dbReference type="Pfam" id="PF06250">
    <property type="entry name" value="YhcG_C"/>
    <property type="match status" value="1"/>
</dbReference>
<feature type="domain" description="YhcG N-terminal" evidence="2">
    <location>
        <begin position="13"/>
        <end position="118"/>
    </location>
</feature>
<dbReference type="PANTHER" id="PTHR30547:SF5">
    <property type="entry name" value="NUCLEASE YHCG-RELATED"/>
    <property type="match status" value="1"/>
</dbReference>
<dbReference type="EMBL" id="QSUL01000003">
    <property type="protein sequence ID" value="RGN38159.1"/>
    <property type="molecule type" value="Genomic_DNA"/>
</dbReference>
<dbReference type="GO" id="GO:0003676">
    <property type="term" value="F:nucleic acid binding"/>
    <property type="evidence" value="ECO:0007669"/>
    <property type="project" value="InterPro"/>
</dbReference>
<gene>
    <name evidence="3" type="ORF">DXB65_04760</name>
</gene>
<dbReference type="Pfam" id="PF17761">
    <property type="entry name" value="DUF1016_N"/>
    <property type="match status" value="1"/>
</dbReference>
<reference evidence="3 4" key="1">
    <citation type="submission" date="2018-08" db="EMBL/GenBank/DDBJ databases">
        <title>A genome reference for cultivated species of the human gut microbiota.</title>
        <authorList>
            <person name="Zou Y."/>
            <person name="Xue W."/>
            <person name="Luo G."/>
        </authorList>
    </citation>
    <scope>NUCLEOTIDE SEQUENCE [LARGE SCALE GENOMIC DNA]</scope>
    <source>
        <strain evidence="3 4">OM05-15BH</strain>
    </source>
</reference>
<dbReference type="AlphaFoldDB" id="A0A3E5BL72"/>
<dbReference type="InterPro" id="IPR053148">
    <property type="entry name" value="PD-DEXK-like_domain"/>
</dbReference>
<feature type="domain" description="YhcG PDDEXK nuclease" evidence="1">
    <location>
        <begin position="215"/>
        <end position="368"/>
    </location>
</feature>
<accession>A0A3E5BL72</accession>
<evidence type="ECO:0000313" key="4">
    <source>
        <dbReference type="Proteomes" id="UP000260983"/>
    </source>
</evidence>
<dbReference type="InterPro" id="IPR011856">
    <property type="entry name" value="tRNA_endonuc-like_dom_sf"/>
</dbReference>